<feature type="domain" description="DNA methylase adenine-specific" evidence="8">
    <location>
        <begin position="106"/>
        <end position="197"/>
    </location>
</feature>
<accession>A0A1H2B1D2</accession>
<evidence type="ECO:0000256" key="3">
    <source>
        <dbReference type="ARBA" id="ARBA00022603"/>
    </source>
</evidence>
<gene>
    <name evidence="9" type="ORF">SAMN05216490_3856</name>
</gene>
<dbReference type="PANTHER" id="PTHR42933:SF3">
    <property type="entry name" value="TYPE I RESTRICTION ENZYME MJAVIII METHYLASE SUBUNIT"/>
    <property type="match status" value="1"/>
</dbReference>
<proteinExistence type="inferred from homology"/>
<dbReference type="EC" id="2.1.1.72" evidence="2"/>
<evidence type="ECO:0000256" key="4">
    <source>
        <dbReference type="ARBA" id="ARBA00022679"/>
    </source>
</evidence>
<dbReference type="Pfam" id="PF02384">
    <property type="entry name" value="N6_Mtase"/>
    <property type="match status" value="1"/>
</dbReference>
<protein>
    <recommendedName>
        <fullName evidence="2">site-specific DNA-methyltransferase (adenine-specific)</fullName>
        <ecNumber evidence="2">2.1.1.72</ecNumber>
    </recommendedName>
</protein>
<keyword evidence="5" id="KW-0949">S-adenosyl-L-methionine</keyword>
<evidence type="ECO:0000256" key="7">
    <source>
        <dbReference type="ARBA" id="ARBA00047942"/>
    </source>
</evidence>
<evidence type="ECO:0000259" key="8">
    <source>
        <dbReference type="Pfam" id="PF02384"/>
    </source>
</evidence>
<dbReference type="GO" id="GO:0009307">
    <property type="term" value="P:DNA restriction-modification system"/>
    <property type="evidence" value="ECO:0007669"/>
    <property type="project" value="UniProtKB-KW"/>
</dbReference>
<dbReference type="GO" id="GO:0008170">
    <property type="term" value="F:N-methyltransferase activity"/>
    <property type="evidence" value="ECO:0007669"/>
    <property type="project" value="InterPro"/>
</dbReference>
<comment type="catalytic activity">
    <reaction evidence="7">
        <text>a 2'-deoxyadenosine in DNA + S-adenosyl-L-methionine = an N(6)-methyl-2'-deoxyadenosine in DNA + S-adenosyl-L-homocysteine + H(+)</text>
        <dbReference type="Rhea" id="RHEA:15197"/>
        <dbReference type="Rhea" id="RHEA-COMP:12418"/>
        <dbReference type="Rhea" id="RHEA-COMP:12419"/>
        <dbReference type="ChEBI" id="CHEBI:15378"/>
        <dbReference type="ChEBI" id="CHEBI:57856"/>
        <dbReference type="ChEBI" id="CHEBI:59789"/>
        <dbReference type="ChEBI" id="CHEBI:90615"/>
        <dbReference type="ChEBI" id="CHEBI:90616"/>
        <dbReference type="EC" id="2.1.1.72"/>
    </reaction>
</comment>
<evidence type="ECO:0000256" key="2">
    <source>
        <dbReference type="ARBA" id="ARBA00011900"/>
    </source>
</evidence>
<dbReference type="GO" id="GO:0009007">
    <property type="term" value="F:site-specific DNA-methyltransferase (adenine-specific) activity"/>
    <property type="evidence" value="ECO:0007669"/>
    <property type="project" value="UniProtKB-EC"/>
</dbReference>
<dbReference type="PRINTS" id="PR00507">
    <property type="entry name" value="N12N6MTFRASE"/>
</dbReference>
<keyword evidence="10" id="KW-1185">Reference proteome</keyword>
<dbReference type="STRING" id="652787.SAMN05216490_3856"/>
<evidence type="ECO:0000313" key="10">
    <source>
        <dbReference type="Proteomes" id="UP000199679"/>
    </source>
</evidence>
<keyword evidence="4" id="KW-0808">Transferase</keyword>
<reference evidence="9 10" key="1">
    <citation type="submission" date="2016-10" db="EMBL/GenBank/DDBJ databases">
        <authorList>
            <person name="de Groot N.N."/>
        </authorList>
    </citation>
    <scope>NUCLEOTIDE SEQUENCE [LARGE SCALE GENOMIC DNA]</scope>
    <source>
        <strain evidence="9 10">MP1X4</strain>
    </source>
</reference>
<evidence type="ECO:0000256" key="1">
    <source>
        <dbReference type="ARBA" id="ARBA00006594"/>
    </source>
</evidence>
<comment type="similarity">
    <text evidence="1">Belongs to the N(4)/N(6)-methyltransferase family.</text>
</comment>
<evidence type="ECO:0000256" key="6">
    <source>
        <dbReference type="ARBA" id="ARBA00022747"/>
    </source>
</evidence>
<dbReference type="InterPro" id="IPR003356">
    <property type="entry name" value="DNA_methylase_A-5"/>
</dbReference>
<dbReference type="Gene3D" id="3.40.50.150">
    <property type="entry name" value="Vaccinia Virus protein VP39"/>
    <property type="match status" value="1"/>
</dbReference>
<keyword evidence="6" id="KW-0680">Restriction system</keyword>
<dbReference type="EMBL" id="LT629740">
    <property type="protein sequence ID" value="SDT52095.1"/>
    <property type="molecule type" value="Genomic_DNA"/>
</dbReference>
<dbReference type="PANTHER" id="PTHR42933">
    <property type="entry name" value="SLR6095 PROTEIN"/>
    <property type="match status" value="1"/>
</dbReference>
<evidence type="ECO:0000313" key="9">
    <source>
        <dbReference type="EMBL" id="SDT52095.1"/>
    </source>
</evidence>
<evidence type="ECO:0000256" key="5">
    <source>
        <dbReference type="ARBA" id="ARBA00022691"/>
    </source>
</evidence>
<dbReference type="AlphaFoldDB" id="A0A1H2B1D2"/>
<name>A0A1H2B1D2_MUCMA</name>
<organism evidence="9 10">
    <name type="scientific">Mucilaginibacter mallensis</name>
    <dbReference type="NCBI Taxonomy" id="652787"/>
    <lineage>
        <taxon>Bacteria</taxon>
        <taxon>Pseudomonadati</taxon>
        <taxon>Bacteroidota</taxon>
        <taxon>Sphingobacteriia</taxon>
        <taxon>Sphingobacteriales</taxon>
        <taxon>Sphingobacteriaceae</taxon>
        <taxon>Mucilaginibacter</taxon>
    </lineage>
</organism>
<dbReference type="Proteomes" id="UP000199679">
    <property type="component" value="Chromosome I"/>
</dbReference>
<dbReference type="GO" id="GO:0003677">
    <property type="term" value="F:DNA binding"/>
    <property type="evidence" value="ECO:0007669"/>
    <property type="project" value="InterPro"/>
</dbReference>
<dbReference type="InterPro" id="IPR029063">
    <property type="entry name" value="SAM-dependent_MTases_sf"/>
</dbReference>
<dbReference type="InterPro" id="IPR051537">
    <property type="entry name" value="DNA_Adenine_Mtase"/>
</dbReference>
<sequence length="261" mass="29105">MLLFSSESFENSLDIKLTAMTDFKQLLTAFERFAYGQSLHTAFTELLDWTLLPFKQHTTAEKQSIALETYRKHSKVNQLVPLITLIGELSEGFADPLGELFMQAISSGHNGQFFTPTPICEMISAMSVGETLDDNKTVCDPACGSGRMLLAAAKLNRHALLYGADLDITCCKMALLNMLLNSLQGEIAHMNTLSNKFYVGYKLNIALVNDYHSPYYIEFTEPELSYIWLRPIKQNSNPAFSTPFEPVSASHPINGIQGSLF</sequence>
<dbReference type="SUPFAM" id="SSF53335">
    <property type="entry name" value="S-adenosyl-L-methionine-dependent methyltransferases"/>
    <property type="match status" value="1"/>
</dbReference>
<keyword evidence="3 9" id="KW-0489">Methyltransferase</keyword>
<dbReference type="GO" id="GO:0032259">
    <property type="term" value="P:methylation"/>
    <property type="evidence" value="ECO:0007669"/>
    <property type="project" value="UniProtKB-KW"/>
</dbReference>